<evidence type="ECO:0000313" key="2">
    <source>
        <dbReference type="EMBL" id="KXA91441.1"/>
    </source>
</evidence>
<sequence length="71" mass="8379">MVREQFNFSQLEVEFPVDVDEDIFEWWKEAIRKLVTKESQQKEETEQKVVKEEEVQTKGGNLLTSSMITSV</sequence>
<accession>A0A133UB59</accession>
<keyword evidence="1" id="KW-0175">Coiled coil</keyword>
<protein>
    <submittedName>
        <fullName evidence="2">Uncharacterized protein</fullName>
    </submittedName>
</protein>
<gene>
    <name evidence="2" type="ORF">AKJ64_04745</name>
</gene>
<dbReference type="AlphaFoldDB" id="A0A133UB59"/>
<feature type="coiled-coil region" evidence="1">
    <location>
        <begin position="28"/>
        <end position="55"/>
    </location>
</feature>
<keyword evidence="3" id="KW-1185">Reference proteome</keyword>
<dbReference type="EMBL" id="LHXN01000111">
    <property type="protein sequence ID" value="KXA91441.1"/>
    <property type="molecule type" value="Genomic_DNA"/>
</dbReference>
<dbReference type="Proteomes" id="UP000070373">
    <property type="component" value="Unassembled WGS sequence"/>
</dbReference>
<evidence type="ECO:0000313" key="3">
    <source>
        <dbReference type="Proteomes" id="UP000070373"/>
    </source>
</evidence>
<evidence type="ECO:0000256" key="1">
    <source>
        <dbReference type="SAM" id="Coils"/>
    </source>
</evidence>
<comment type="caution">
    <text evidence="2">The sequence shown here is derived from an EMBL/GenBank/DDBJ whole genome shotgun (WGS) entry which is preliminary data.</text>
</comment>
<organism evidence="2 3">
    <name type="scientific">candidate division MSBL1 archaeon SCGC-AAA259E17</name>
    <dbReference type="NCBI Taxonomy" id="1698263"/>
    <lineage>
        <taxon>Archaea</taxon>
        <taxon>Methanobacteriati</taxon>
        <taxon>Methanobacteriota</taxon>
        <taxon>candidate division MSBL1</taxon>
    </lineage>
</organism>
<proteinExistence type="predicted"/>
<name>A0A133UB59_9EURY</name>
<reference evidence="2 3" key="1">
    <citation type="journal article" date="2016" name="Sci. Rep.">
        <title>Metabolic traits of an uncultured archaeal lineage -MSBL1- from brine pools of the Red Sea.</title>
        <authorList>
            <person name="Mwirichia R."/>
            <person name="Alam I."/>
            <person name="Rashid M."/>
            <person name="Vinu M."/>
            <person name="Ba-Alawi W."/>
            <person name="Anthony Kamau A."/>
            <person name="Kamanda Ngugi D."/>
            <person name="Goker M."/>
            <person name="Klenk H.P."/>
            <person name="Bajic V."/>
            <person name="Stingl U."/>
        </authorList>
    </citation>
    <scope>NUCLEOTIDE SEQUENCE [LARGE SCALE GENOMIC DNA]</scope>
    <source>
        <strain evidence="2">SCGC-AAA259E17</strain>
    </source>
</reference>